<dbReference type="RefSeq" id="WP_054538989.1">
    <property type="nucleotide sequence ID" value="NZ_JACIEQ010000002.1"/>
</dbReference>
<dbReference type="PROSITE" id="PS50943">
    <property type="entry name" value="HTH_CROC1"/>
    <property type="match status" value="1"/>
</dbReference>
<name>A0A840CAE4_9RHOB</name>
<organism evidence="2 3">
    <name type="scientific">Actibacterium naphthalenivorans</name>
    <dbReference type="NCBI Taxonomy" id="1614693"/>
    <lineage>
        <taxon>Bacteria</taxon>
        <taxon>Pseudomonadati</taxon>
        <taxon>Pseudomonadota</taxon>
        <taxon>Alphaproteobacteria</taxon>
        <taxon>Rhodobacterales</taxon>
        <taxon>Roseobacteraceae</taxon>
        <taxon>Actibacterium</taxon>
    </lineage>
</organism>
<accession>A0A840CAE4</accession>
<dbReference type="SUPFAM" id="SSF47413">
    <property type="entry name" value="lambda repressor-like DNA-binding domains"/>
    <property type="match status" value="1"/>
</dbReference>
<comment type="caution">
    <text evidence="2">The sequence shown here is derived from an EMBL/GenBank/DDBJ whole genome shotgun (WGS) entry which is preliminary data.</text>
</comment>
<dbReference type="Pfam" id="PF01381">
    <property type="entry name" value="HTH_3"/>
    <property type="match status" value="1"/>
</dbReference>
<dbReference type="AlphaFoldDB" id="A0A840CAE4"/>
<evidence type="ECO:0000313" key="2">
    <source>
        <dbReference type="EMBL" id="MBB4022365.1"/>
    </source>
</evidence>
<dbReference type="InterPro" id="IPR010982">
    <property type="entry name" value="Lambda_DNA-bd_dom_sf"/>
</dbReference>
<dbReference type="EMBL" id="JACIEQ010000002">
    <property type="protein sequence ID" value="MBB4022365.1"/>
    <property type="molecule type" value="Genomic_DNA"/>
</dbReference>
<dbReference type="InterPro" id="IPR001387">
    <property type="entry name" value="Cro/C1-type_HTH"/>
</dbReference>
<dbReference type="Proteomes" id="UP000585681">
    <property type="component" value="Unassembled WGS sequence"/>
</dbReference>
<evidence type="ECO:0000313" key="3">
    <source>
        <dbReference type="Proteomes" id="UP000585681"/>
    </source>
</evidence>
<dbReference type="GO" id="GO:0003677">
    <property type="term" value="F:DNA binding"/>
    <property type="evidence" value="ECO:0007669"/>
    <property type="project" value="InterPro"/>
</dbReference>
<protein>
    <submittedName>
        <fullName evidence="2">Transcriptional regulator with XRE-family HTH domain</fullName>
    </submittedName>
</protein>
<keyword evidence="3" id="KW-1185">Reference proteome</keyword>
<gene>
    <name evidence="2" type="ORF">GGR17_002174</name>
</gene>
<feature type="domain" description="HTH cro/C1-type" evidence="1">
    <location>
        <begin position="22"/>
        <end position="73"/>
    </location>
</feature>
<proteinExistence type="predicted"/>
<evidence type="ECO:0000259" key="1">
    <source>
        <dbReference type="PROSITE" id="PS50943"/>
    </source>
</evidence>
<dbReference type="Gene3D" id="1.10.260.40">
    <property type="entry name" value="lambda repressor-like DNA-binding domains"/>
    <property type="match status" value="1"/>
</dbReference>
<reference evidence="2" key="1">
    <citation type="submission" date="2020-08" db="EMBL/GenBank/DDBJ databases">
        <title>Genomic Encyclopedia of Type Strains, Phase IV (KMG-IV): sequencing the most valuable type-strain genomes for metagenomic binning, comparative biology and taxonomic classification.</title>
        <authorList>
            <person name="Goeker M."/>
        </authorList>
    </citation>
    <scope>NUCLEOTIDE SEQUENCE [LARGE SCALE GENOMIC DNA]</scope>
    <source>
        <strain evidence="2">DSM 105040</strain>
    </source>
</reference>
<sequence length="107" mass="12046">MRVIPGLDTPEDIREQVRQAAQARRIALRMTQDELAQRSGVAIATLKRFEQKGEGSFATVLAIAAALDALDEFRLLFPQVEAETLDDLERRMKQRGPVRVRRKADGT</sequence>
<dbReference type="SMART" id="SM00530">
    <property type="entry name" value="HTH_XRE"/>
    <property type="match status" value="1"/>
</dbReference>